<name>D8SXJ7_SELML</name>
<organism evidence="2">
    <name type="scientific">Selaginella moellendorffii</name>
    <name type="common">Spikemoss</name>
    <dbReference type="NCBI Taxonomy" id="88036"/>
    <lineage>
        <taxon>Eukaryota</taxon>
        <taxon>Viridiplantae</taxon>
        <taxon>Streptophyta</taxon>
        <taxon>Embryophyta</taxon>
        <taxon>Tracheophyta</taxon>
        <taxon>Lycopodiopsida</taxon>
        <taxon>Selaginellales</taxon>
        <taxon>Selaginellaceae</taxon>
        <taxon>Selaginella</taxon>
    </lineage>
</organism>
<accession>D8SXJ7</accession>
<dbReference type="Proteomes" id="UP000001514">
    <property type="component" value="Unassembled WGS sequence"/>
</dbReference>
<reference evidence="1 2" key="1">
    <citation type="journal article" date="2011" name="Science">
        <title>The Selaginella genome identifies genetic changes associated with the evolution of vascular plants.</title>
        <authorList>
            <person name="Banks J.A."/>
            <person name="Nishiyama T."/>
            <person name="Hasebe M."/>
            <person name="Bowman J.L."/>
            <person name="Gribskov M."/>
            <person name="dePamphilis C."/>
            <person name="Albert V.A."/>
            <person name="Aono N."/>
            <person name="Aoyama T."/>
            <person name="Ambrose B.A."/>
            <person name="Ashton N.W."/>
            <person name="Axtell M.J."/>
            <person name="Barker E."/>
            <person name="Barker M.S."/>
            <person name="Bennetzen J.L."/>
            <person name="Bonawitz N.D."/>
            <person name="Chapple C."/>
            <person name="Cheng C."/>
            <person name="Correa L.G."/>
            <person name="Dacre M."/>
            <person name="DeBarry J."/>
            <person name="Dreyer I."/>
            <person name="Elias M."/>
            <person name="Engstrom E.M."/>
            <person name="Estelle M."/>
            <person name="Feng L."/>
            <person name="Finet C."/>
            <person name="Floyd S.K."/>
            <person name="Frommer W.B."/>
            <person name="Fujita T."/>
            <person name="Gramzow L."/>
            <person name="Gutensohn M."/>
            <person name="Harholt J."/>
            <person name="Hattori M."/>
            <person name="Heyl A."/>
            <person name="Hirai T."/>
            <person name="Hiwatashi Y."/>
            <person name="Ishikawa M."/>
            <person name="Iwata M."/>
            <person name="Karol K.G."/>
            <person name="Koehler B."/>
            <person name="Kolukisaoglu U."/>
            <person name="Kubo M."/>
            <person name="Kurata T."/>
            <person name="Lalonde S."/>
            <person name="Li K."/>
            <person name="Li Y."/>
            <person name="Litt A."/>
            <person name="Lyons E."/>
            <person name="Manning G."/>
            <person name="Maruyama T."/>
            <person name="Michael T.P."/>
            <person name="Mikami K."/>
            <person name="Miyazaki S."/>
            <person name="Morinaga S."/>
            <person name="Murata T."/>
            <person name="Mueller-Roeber B."/>
            <person name="Nelson D.R."/>
            <person name="Obara M."/>
            <person name="Oguri Y."/>
            <person name="Olmstead R.G."/>
            <person name="Onodera N."/>
            <person name="Petersen B.L."/>
            <person name="Pils B."/>
            <person name="Prigge M."/>
            <person name="Rensing S.A."/>
            <person name="Riano-Pachon D.M."/>
            <person name="Roberts A.W."/>
            <person name="Sato Y."/>
            <person name="Scheller H.V."/>
            <person name="Schulz B."/>
            <person name="Schulz C."/>
            <person name="Shakirov E.V."/>
            <person name="Shibagaki N."/>
            <person name="Shinohara N."/>
            <person name="Shippen D.E."/>
            <person name="Soerensen I."/>
            <person name="Sotooka R."/>
            <person name="Sugimoto N."/>
            <person name="Sugita M."/>
            <person name="Sumikawa N."/>
            <person name="Tanurdzic M."/>
            <person name="Theissen G."/>
            <person name="Ulvskov P."/>
            <person name="Wakazuki S."/>
            <person name="Weng J.K."/>
            <person name="Willats W.W."/>
            <person name="Wipf D."/>
            <person name="Wolf P.G."/>
            <person name="Yang L."/>
            <person name="Zimmer A.D."/>
            <person name="Zhu Q."/>
            <person name="Mitros T."/>
            <person name="Hellsten U."/>
            <person name="Loque D."/>
            <person name="Otillar R."/>
            <person name="Salamov A."/>
            <person name="Schmutz J."/>
            <person name="Shapiro H."/>
            <person name="Lindquist E."/>
            <person name="Lucas S."/>
            <person name="Rokhsar D."/>
            <person name="Grigoriev I.V."/>
        </authorList>
    </citation>
    <scope>NUCLEOTIDE SEQUENCE [LARGE SCALE GENOMIC DNA]</scope>
</reference>
<dbReference type="SUPFAM" id="SSF89360">
    <property type="entry name" value="HesB-like domain"/>
    <property type="match status" value="1"/>
</dbReference>
<dbReference type="InterPro" id="IPR035903">
    <property type="entry name" value="HesB-like_dom_sf"/>
</dbReference>
<evidence type="ECO:0000313" key="2">
    <source>
        <dbReference type="Proteomes" id="UP000001514"/>
    </source>
</evidence>
<dbReference type="KEGG" id="smo:SELMODRAFT_127311"/>
<dbReference type="EMBL" id="GL377651">
    <property type="protein sequence ID" value="EFJ10898.1"/>
    <property type="molecule type" value="Genomic_DNA"/>
</dbReference>
<gene>
    <name evidence="1" type="ORF">SELMODRAFT_127311</name>
</gene>
<sequence length="66" mass="7558">LRQACSSRKKQAIALSDSAAKRIRHLLDLWNKHYLRVGCNGYSYTMNYAGKLGYNQSFASLPFFAR</sequence>
<keyword evidence="2" id="KW-1185">Reference proteome</keyword>
<protein>
    <submittedName>
        <fullName evidence="1">Uncharacterized protein</fullName>
    </submittedName>
</protein>
<dbReference type="OMA" id="WNKHYLR"/>
<proteinExistence type="predicted"/>
<dbReference type="AlphaFoldDB" id="D8SXJ7"/>
<dbReference type="STRING" id="88036.D8SXJ7"/>
<evidence type="ECO:0000313" key="1">
    <source>
        <dbReference type="EMBL" id="EFJ10898.1"/>
    </source>
</evidence>
<dbReference type="HOGENOM" id="CLU_2836018_0_0_1"/>
<dbReference type="InParanoid" id="D8SXJ7"/>
<feature type="non-terminal residue" evidence="1">
    <location>
        <position position="1"/>
    </location>
</feature>